<protein>
    <submittedName>
        <fullName evidence="3">Ubiquinol-cytochrome-c reductase complex assembly factor 1 isoform X1</fullName>
    </submittedName>
</protein>
<dbReference type="InterPro" id="IPR007129">
    <property type="entry name" value="Ubiqinol_cyt_c_chaperone_CPB3"/>
</dbReference>
<name>A0A6P7SRX2_9MOLL</name>
<proteinExistence type="inferred from homology"/>
<dbReference type="GO" id="GO:0034551">
    <property type="term" value="P:mitochondrial respiratory chain complex III assembly"/>
    <property type="evidence" value="ECO:0007669"/>
    <property type="project" value="TreeGrafter"/>
</dbReference>
<reference evidence="3" key="1">
    <citation type="submission" date="2025-08" db="UniProtKB">
        <authorList>
            <consortium name="RefSeq"/>
        </authorList>
    </citation>
    <scope>IDENTIFICATION</scope>
</reference>
<dbReference type="Proteomes" id="UP000515154">
    <property type="component" value="Linkage group LG9"/>
</dbReference>
<dbReference type="RefSeq" id="XP_029641037.1">
    <property type="nucleotide sequence ID" value="XM_029785177.2"/>
</dbReference>
<sequence length="291" mass="33464">MACYRLVPPLTRRLGHLHTLIEAVSNKSISCQLSTQISALPVITARHILPNRLSSCLINTELQQGSVSQEIRSASTGWFLKVRQKLGLSSKMRYPKYRLARSSYSMYMCSTEIPDYIEMIHDFQLDDTYLSWFLLSELHVWLILVRLSQAQLEGEFVRKNFVKAFWADVKKRTSKVGGGGPSQNQEALHDLVFHFNAALFSYDEGLMSNDRVLASALWRNLFASKYTEPQNLELAVQYVRKQVKHLESQSDDSILYNGLVSFLPLHSDKEETTRVKSLWKKIYETDILIPK</sequence>
<comment type="similarity">
    <text evidence="1">Belongs to the CBP3 family.</text>
</comment>
<dbReference type="AlphaFoldDB" id="A0A6P7SRX2"/>
<dbReference type="GO" id="GO:0005739">
    <property type="term" value="C:mitochondrion"/>
    <property type="evidence" value="ECO:0007669"/>
    <property type="project" value="TreeGrafter"/>
</dbReference>
<evidence type="ECO:0000313" key="2">
    <source>
        <dbReference type="Proteomes" id="UP000515154"/>
    </source>
</evidence>
<dbReference type="KEGG" id="osn:115215843"/>
<organism evidence="2 3">
    <name type="scientific">Octopus sinensis</name>
    <name type="common">East Asian common octopus</name>
    <dbReference type="NCBI Taxonomy" id="2607531"/>
    <lineage>
        <taxon>Eukaryota</taxon>
        <taxon>Metazoa</taxon>
        <taxon>Spiralia</taxon>
        <taxon>Lophotrochozoa</taxon>
        <taxon>Mollusca</taxon>
        <taxon>Cephalopoda</taxon>
        <taxon>Coleoidea</taxon>
        <taxon>Octopodiformes</taxon>
        <taxon>Octopoda</taxon>
        <taxon>Incirrata</taxon>
        <taxon>Octopodidae</taxon>
        <taxon>Octopus</taxon>
    </lineage>
</organism>
<dbReference type="InterPro" id="IPR021150">
    <property type="entry name" value="Ubiq_cyt_c_chap"/>
</dbReference>
<accession>A0A6P7SRX2</accession>
<dbReference type="Pfam" id="PF03981">
    <property type="entry name" value="Ubiq_cyt_C_chap"/>
    <property type="match status" value="1"/>
</dbReference>
<dbReference type="PANTHER" id="PTHR12184">
    <property type="entry name" value="UBIQUINOL-CYTOCHROME C REDUCTASE COMPLEX ASSEMBLY FACTOR 1 FAMILY MEMBER"/>
    <property type="match status" value="1"/>
</dbReference>
<evidence type="ECO:0000313" key="3">
    <source>
        <dbReference type="RefSeq" id="XP_029641037.1"/>
    </source>
</evidence>
<keyword evidence="2" id="KW-1185">Reference proteome</keyword>
<dbReference type="PANTHER" id="PTHR12184:SF1">
    <property type="entry name" value="UBIQUINOL-CYTOCHROME-C REDUCTASE COMPLEX ASSEMBLY FACTOR 1"/>
    <property type="match status" value="1"/>
</dbReference>
<gene>
    <name evidence="3" type="primary">LOC115215843</name>
</gene>
<evidence type="ECO:0000256" key="1">
    <source>
        <dbReference type="ARBA" id="ARBA00006407"/>
    </source>
</evidence>